<sequence length="303" mass="32678">MSGPGNVGSAREGTPKGSQSLGAPPPLRLPSRQSPFAKRAARFWRLAEDNSSLAGYLALMADLTDAQHSLWEHFPHTLLPDSYTGGPPLDISSRHRDPTWREALRLIAERLDSGSEPLTALCERIRGAADEELEHWAARLLSADFEGIDPGLAPFVAAALQANWTSSSARLDLDKFGAMESGHLCPVCGSWPVASVLQTGGSVQGLRYLCCSLCSTEWNRPRIHCIHCGSGKDVAYFGLEGAGEAVKAEACAGCKTYVKLMNREKEPFVDPFADDLATLGLDILMAEQGYERLGFNPLLIPGS</sequence>
<evidence type="ECO:0000256" key="3">
    <source>
        <dbReference type="SAM" id="MobiDB-lite"/>
    </source>
</evidence>
<dbReference type="HAMAP" id="MF_00611">
    <property type="entry name" value="FdeH"/>
    <property type="match status" value="1"/>
</dbReference>
<gene>
    <name evidence="2" type="primary">fdhE</name>
    <name evidence="7" type="ORF">sS8_5038</name>
</gene>
<comment type="similarity">
    <text evidence="2">Belongs to the FdhE family.</text>
</comment>
<dbReference type="SUPFAM" id="SSF144020">
    <property type="entry name" value="FdhE-like"/>
    <property type="match status" value="1"/>
</dbReference>
<reference evidence="7 8" key="1">
    <citation type="submission" date="2016-12" db="EMBL/GenBank/DDBJ databases">
        <title>Genome sequencing of Methylocaldum marinum.</title>
        <authorList>
            <person name="Takeuchi M."/>
            <person name="Kamagata Y."/>
            <person name="Hiraoka S."/>
            <person name="Oshima K."/>
            <person name="Hattori M."/>
            <person name="Iwasaki W."/>
        </authorList>
    </citation>
    <scope>NUCLEOTIDE SEQUENCE [LARGE SCALE GENOMIC DNA]</scope>
    <source>
        <strain evidence="7 8">S8</strain>
    </source>
</reference>
<accession>A0A250L125</accession>
<evidence type="ECO:0000259" key="4">
    <source>
        <dbReference type="Pfam" id="PF04216"/>
    </source>
</evidence>
<dbReference type="PIRSF" id="PIRSF018296">
    <property type="entry name" value="Format_dh_formtn"/>
    <property type="match status" value="1"/>
</dbReference>
<dbReference type="Gene3D" id="3.90.1670.10">
    <property type="entry name" value="FdhE-like domain"/>
    <property type="match status" value="1"/>
</dbReference>
<feature type="domain" description="FdhE C-terminal" evidence="6">
    <location>
        <begin position="223"/>
        <end position="299"/>
    </location>
</feature>
<dbReference type="Pfam" id="PF24860">
    <property type="entry name" value="FdhE_C"/>
    <property type="match status" value="1"/>
</dbReference>
<dbReference type="Proteomes" id="UP000266313">
    <property type="component" value="Chromosome"/>
</dbReference>
<evidence type="ECO:0000313" key="8">
    <source>
        <dbReference type="Proteomes" id="UP000266313"/>
    </source>
</evidence>
<evidence type="ECO:0000256" key="2">
    <source>
        <dbReference type="HAMAP-Rule" id="MF_00611"/>
    </source>
</evidence>
<feature type="region of interest" description="Disordered" evidence="3">
    <location>
        <begin position="1"/>
        <end position="32"/>
    </location>
</feature>
<dbReference type="PANTHER" id="PTHR37689:SF1">
    <property type="entry name" value="PROTEIN FDHE"/>
    <property type="match status" value="1"/>
</dbReference>
<dbReference type="NCBIfam" id="TIGR01562">
    <property type="entry name" value="FdhE"/>
    <property type="match status" value="1"/>
</dbReference>
<feature type="domain" description="FdhE central" evidence="5">
    <location>
        <begin position="184"/>
        <end position="222"/>
    </location>
</feature>
<dbReference type="InterPro" id="IPR056797">
    <property type="entry name" value="FdhE_central"/>
</dbReference>
<dbReference type="InterPro" id="IPR024064">
    <property type="entry name" value="FdhE-like_sf"/>
</dbReference>
<proteinExistence type="inferred from homology"/>
<comment type="function">
    <text evidence="2">Necessary for formate dehydrogenase activity.</text>
</comment>
<dbReference type="EMBL" id="AP017928">
    <property type="protein sequence ID" value="BBA36961.1"/>
    <property type="molecule type" value="Genomic_DNA"/>
</dbReference>
<name>A0A250L125_9GAMM</name>
<dbReference type="InterPro" id="IPR006452">
    <property type="entry name" value="Formate_DH_accessory"/>
</dbReference>
<dbReference type="GO" id="GO:0051604">
    <property type="term" value="P:protein maturation"/>
    <property type="evidence" value="ECO:0007669"/>
    <property type="project" value="TreeGrafter"/>
</dbReference>
<dbReference type="CDD" id="cd16341">
    <property type="entry name" value="FdhE"/>
    <property type="match status" value="1"/>
</dbReference>
<evidence type="ECO:0000259" key="6">
    <source>
        <dbReference type="Pfam" id="PF24860"/>
    </source>
</evidence>
<dbReference type="InterPro" id="IPR056796">
    <property type="entry name" value="FdhE_C"/>
</dbReference>
<comment type="subcellular location">
    <subcellularLocation>
        <location evidence="2">Cytoplasm</location>
    </subcellularLocation>
</comment>
<dbReference type="GO" id="GO:0005829">
    <property type="term" value="C:cytosol"/>
    <property type="evidence" value="ECO:0007669"/>
    <property type="project" value="TreeGrafter"/>
</dbReference>
<evidence type="ECO:0000313" key="7">
    <source>
        <dbReference type="EMBL" id="BBA36961.1"/>
    </source>
</evidence>
<evidence type="ECO:0000259" key="5">
    <source>
        <dbReference type="Pfam" id="PF24859"/>
    </source>
</evidence>
<dbReference type="RefSeq" id="WP_170161244.1">
    <property type="nucleotide sequence ID" value="NZ_AP017928.1"/>
</dbReference>
<keyword evidence="8" id="KW-1185">Reference proteome</keyword>
<dbReference type="GO" id="GO:0008199">
    <property type="term" value="F:ferric iron binding"/>
    <property type="evidence" value="ECO:0007669"/>
    <property type="project" value="TreeGrafter"/>
</dbReference>
<protein>
    <recommendedName>
        <fullName evidence="2">Protein FdhE homolog</fullName>
    </recommendedName>
</protein>
<dbReference type="Pfam" id="PF04216">
    <property type="entry name" value="FdhE_N"/>
    <property type="match status" value="1"/>
</dbReference>
<evidence type="ECO:0000256" key="1">
    <source>
        <dbReference type="ARBA" id="ARBA00022490"/>
    </source>
</evidence>
<dbReference type="AlphaFoldDB" id="A0A250L125"/>
<organism evidence="7 8">
    <name type="scientific">Methylocaldum marinum</name>
    <dbReference type="NCBI Taxonomy" id="1432792"/>
    <lineage>
        <taxon>Bacteria</taxon>
        <taxon>Pseudomonadati</taxon>
        <taxon>Pseudomonadota</taxon>
        <taxon>Gammaproteobacteria</taxon>
        <taxon>Methylococcales</taxon>
        <taxon>Methylococcaceae</taxon>
        <taxon>Methylocaldum</taxon>
    </lineage>
</organism>
<dbReference type="InterPro" id="IPR056774">
    <property type="entry name" value="FdhE_N"/>
</dbReference>
<keyword evidence="1 2" id="KW-0963">Cytoplasm</keyword>
<dbReference type="PANTHER" id="PTHR37689">
    <property type="entry name" value="PROTEIN FDHE"/>
    <property type="match status" value="1"/>
</dbReference>
<dbReference type="KEGG" id="mmai:sS8_5038"/>
<dbReference type="Pfam" id="PF24859">
    <property type="entry name" value="FdhE_central"/>
    <property type="match status" value="1"/>
</dbReference>
<feature type="domain" description="FdhE N-terminal" evidence="4">
    <location>
        <begin position="24"/>
        <end position="173"/>
    </location>
</feature>